<evidence type="ECO:0000313" key="9">
    <source>
        <dbReference type="EMBL" id="KII68363.1"/>
    </source>
</evidence>
<dbReference type="OrthoDB" id="205993at2759"/>
<dbReference type="Gene3D" id="1.20.1250.20">
    <property type="entry name" value="MFS general substrate transporter like domains"/>
    <property type="match status" value="1"/>
</dbReference>
<reference evidence="9 10" key="1">
    <citation type="journal article" date="2014" name="Genome Biol. Evol.">
        <title>The genome of the myxosporean Thelohanellus kitauei shows adaptations to nutrient acquisition within its fish host.</title>
        <authorList>
            <person name="Yang Y."/>
            <person name="Xiong J."/>
            <person name="Zhou Z."/>
            <person name="Huo F."/>
            <person name="Miao W."/>
            <person name="Ran C."/>
            <person name="Liu Y."/>
            <person name="Zhang J."/>
            <person name="Feng J."/>
            <person name="Wang M."/>
            <person name="Wang M."/>
            <person name="Wang L."/>
            <person name="Yao B."/>
        </authorList>
    </citation>
    <scope>NUCLEOTIDE SEQUENCE [LARGE SCALE GENOMIC DNA]</scope>
    <source>
        <strain evidence="9">Wuqing</strain>
    </source>
</reference>
<evidence type="ECO:0000256" key="3">
    <source>
        <dbReference type="ARBA" id="ARBA00022692"/>
    </source>
</evidence>
<feature type="signal peptide" evidence="8">
    <location>
        <begin position="1"/>
        <end position="15"/>
    </location>
</feature>
<evidence type="ECO:0000256" key="5">
    <source>
        <dbReference type="ARBA" id="ARBA00022989"/>
    </source>
</evidence>
<dbReference type="InterPro" id="IPR000109">
    <property type="entry name" value="POT_fam"/>
</dbReference>
<evidence type="ECO:0000256" key="8">
    <source>
        <dbReference type="SAM" id="SignalP"/>
    </source>
</evidence>
<evidence type="ECO:0000256" key="7">
    <source>
        <dbReference type="SAM" id="Phobius"/>
    </source>
</evidence>
<evidence type="ECO:0000256" key="6">
    <source>
        <dbReference type="ARBA" id="ARBA00023136"/>
    </source>
</evidence>
<feature type="chain" id="PRO_5011955158" evidence="8">
    <location>
        <begin position="16"/>
        <end position="354"/>
    </location>
</feature>
<name>A0A0C2JGK0_THEKT</name>
<dbReference type="GO" id="GO:0016020">
    <property type="term" value="C:membrane"/>
    <property type="evidence" value="ECO:0007669"/>
    <property type="project" value="UniProtKB-SubCell"/>
</dbReference>
<dbReference type="Pfam" id="PF00854">
    <property type="entry name" value="PTR2"/>
    <property type="match status" value="1"/>
</dbReference>
<feature type="transmembrane region" description="Helical" evidence="7">
    <location>
        <begin position="275"/>
        <end position="295"/>
    </location>
</feature>
<keyword evidence="10" id="KW-1185">Reference proteome</keyword>
<keyword evidence="8" id="KW-0732">Signal</keyword>
<comment type="subcellular location">
    <subcellularLocation>
        <location evidence="1">Membrane</location>
        <topology evidence="1">Multi-pass membrane protein</topology>
    </subcellularLocation>
</comment>
<keyword evidence="3 7" id="KW-0812">Transmembrane</keyword>
<gene>
    <name evidence="9" type="ORF">RF11_06810</name>
</gene>
<dbReference type="GO" id="GO:0022857">
    <property type="term" value="F:transmembrane transporter activity"/>
    <property type="evidence" value="ECO:0007669"/>
    <property type="project" value="InterPro"/>
</dbReference>
<feature type="transmembrane region" description="Helical" evidence="7">
    <location>
        <begin position="307"/>
        <end position="329"/>
    </location>
</feature>
<sequence length="354" mass="40067">MIMAVIAFIVAGSLQLRMQNLSTFAKLPSVGCYHLRIINLMPDTAIRIISEQDNFPNITELLSLEATPYYSYNIGSDKNISVEFTMDKSYLESQNYPQKIIVNSSEMDTYEHLSYSFIVGLGPDINGHSNVISTMINDDWVPEYEISKVRIFTVNNLQHNHNLTSVEIAEQQINITAMQPSKYLKIPYGSHAILINGVFEKILSFKSGSIYTIVISFNNQNNKTNIRVFADVEPRPLSILWQIPQYMLLTSGEVLFTITGLDFAYTMSPASMRSFVTAAWLLTVSTGNLIVILFEGIKITNNMAFELFIFAGLLFVTTIIFTVISHYFIPYNPHVTKMNDFKTIDENPVSEVIE</sequence>
<protein>
    <submittedName>
        <fullName evidence="9">Solute carrier family 15 member 1</fullName>
    </submittedName>
</protein>
<evidence type="ECO:0000256" key="2">
    <source>
        <dbReference type="ARBA" id="ARBA00005982"/>
    </source>
</evidence>
<keyword evidence="4" id="KW-0813">Transport</keyword>
<dbReference type="InterPro" id="IPR036259">
    <property type="entry name" value="MFS_trans_sf"/>
</dbReference>
<accession>A0A0C2JGK0</accession>
<comment type="similarity">
    <text evidence="2">Belongs to the major facilitator superfamily. Proton-dependent oligopeptide transporter (POT/PTR) (TC 2.A.17) family.</text>
</comment>
<dbReference type="Proteomes" id="UP000031668">
    <property type="component" value="Unassembled WGS sequence"/>
</dbReference>
<organism evidence="9 10">
    <name type="scientific">Thelohanellus kitauei</name>
    <name type="common">Myxosporean</name>
    <dbReference type="NCBI Taxonomy" id="669202"/>
    <lineage>
        <taxon>Eukaryota</taxon>
        <taxon>Metazoa</taxon>
        <taxon>Cnidaria</taxon>
        <taxon>Myxozoa</taxon>
        <taxon>Myxosporea</taxon>
        <taxon>Bivalvulida</taxon>
        <taxon>Platysporina</taxon>
        <taxon>Myxobolidae</taxon>
        <taxon>Thelohanellus</taxon>
    </lineage>
</organism>
<keyword evidence="6 7" id="KW-0472">Membrane</keyword>
<dbReference type="AlphaFoldDB" id="A0A0C2JGK0"/>
<evidence type="ECO:0000256" key="4">
    <source>
        <dbReference type="ARBA" id="ARBA00022856"/>
    </source>
</evidence>
<proteinExistence type="inferred from homology"/>
<dbReference type="PANTHER" id="PTHR11654">
    <property type="entry name" value="OLIGOPEPTIDE TRANSPORTER-RELATED"/>
    <property type="match status" value="1"/>
</dbReference>
<keyword evidence="4" id="KW-0653">Protein transport</keyword>
<keyword evidence="4" id="KW-0571">Peptide transport</keyword>
<dbReference type="GO" id="GO:0015833">
    <property type="term" value="P:peptide transport"/>
    <property type="evidence" value="ECO:0007669"/>
    <property type="project" value="UniProtKB-KW"/>
</dbReference>
<dbReference type="EMBL" id="JWZT01002870">
    <property type="protein sequence ID" value="KII68363.1"/>
    <property type="molecule type" value="Genomic_DNA"/>
</dbReference>
<comment type="caution">
    <text evidence="9">The sequence shown here is derived from an EMBL/GenBank/DDBJ whole genome shotgun (WGS) entry which is preliminary data.</text>
</comment>
<evidence type="ECO:0000313" key="10">
    <source>
        <dbReference type="Proteomes" id="UP000031668"/>
    </source>
</evidence>
<keyword evidence="5 7" id="KW-1133">Transmembrane helix</keyword>
<evidence type="ECO:0000256" key="1">
    <source>
        <dbReference type="ARBA" id="ARBA00004141"/>
    </source>
</evidence>